<evidence type="ECO:0000259" key="2">
    <source>
        <dbReference type="Pfam" id="PF12697"/>
    </source>
</evidence>
<dbReference type="Gene3D" id="3.40.50.1820">
    <property type="entry name" value="alpha/beta hydrolase"/>
    <property type="match status" value="1"/>
</dbReference>
<dbReference type="Proteomes" id="UP001610563">
    <property type="component" value="Unassembled WGS sequence"/>
</dbReference>
<dbReference type="PANTHER" id="PTHR37017">
    <property type="entry name" value="AB HYDROLASE-1 DOMAIN-CONTAINING PROTEIN-RELATED"/>
    <property type="match status" value="1"/>
</dbReference>
<dbReference type="SUPFAM" id="SSF53474">
    <property type="entry name" value="alpha/beta-Hydrolases"/>
    <property type="match status" value="1"/>
</dbReference>
<dbReference type="EMBL" id="JBFTWV010000008">
    <property type="protein sequence ID" value="KAL2799419.1"/>
    <property type="molecule type" value="Genomic_DNA"/>
</dbReference>
<evidence type="ECO:0000256" key="1">
    <source>
        <dbReference type="SAM" id="MobiDB-lite"/>
    </source>
</evidence>
<reference evidence="3 4" key="1">
    <citation type="submission" date="2024-07" db="EMBL/GenBank/DDBJ databases">
        <title>Section-level genome sequencing and comparative genomics of Aspergillus sections Usti and Cavernicolus.</title>
        <authorList>
            <consortium name="Lawrence Berkeley National Laboratory"/>
            <person name="Nybo J.L."/>
            <person name="Vesth T.C."/>
            <person name="Theobald S."/>
            <person name="Frisvad J.C."/>
            <person name="Larsen T.O."/>
            <person name="Kjaerboelling I."/>
            <person name="Rothschild-Mancinelli K."/>
            <person name="Lyhne E.K."/>
            <person name="Kogle M.E."/>
            <person name="Barry K."/>
            <person name="Clum A."/>
            <person name="Na H."/>
            <person name="Ledsgaard L."/>
            <person name="Lin J."/>
            <person name="Lipzen A."/>
            <person name="Kuo A."/>
            <person name="Riley R."/>
            <person name="Mondo S."/>
            <person name="Labutti K."/>
            <person name="Haridas S."/>
            <person name="Pangalinan J."/>
            <person name="Salamov A.A."/>
            <person name="Simmons B.A."/>
            <person name="Magnuson J.K."/>
            <person name="Chen J."/>
            <person name="Drula E."/>
            <person name="Henrissat B."/>
            <person name="Wiebenga A."/>
            <person name="Lubbers R.J."/>
            <person name="Gomes A.C."/>
            <person name="Makela M.R."/>
            <person name="Stajich J."/>
            <person name="Grigoriev I.V."/>
            <person name="Mortensen U.H."/>
            <person name="De Vries R.P."/>
            <person name="Baker S.E."/>
            <person name="Andersen M.R."/>
        </authorList>
    </citation>
    <scope>NUCLEOTIDE SEQUENCE [LARGE SCALE GENOMIC DNA]</scope>
    <source>
        <strain evidence="3 4">CBS 209.92</strain>
    </source>
</reference>
<protein>
    <submittedName>
        <fullName evidence="3">Alpha/beta-hydrolase</fullName>
    </submittedName>
</protein>
<dbReference type="Pfam" id="PF12697">
    <property type="entry name" value="Abhydrolase_6"/>
    <property type="match status" value="1"/>
</dbReference>
<evidence type="ECO:0000313" key="4">
    <source>
        <dbReference type="Proteomes" id="UP001610563"/>
    </source>
</evidence>
<proteinExistence type="predicted"/>
<gene>
    <name evidence="3" type="ORF">BJX66DRAFT_352762</name>
</gene>
<feature type="region of interest" description="Disordered" evidence="1">
    <location>
        <begin position="1"/>
        <end position="32"/>
    </location>
</feature>
<comment type="caution">
    <text evidence="3">The sequence shown here is derived from an EMBL/GenBank/DDBJ whole genome shotgun (WGS) entry which is preliminary data.</text>
</comment>
<name>A0ABR4GK31_9EURO</name>
<organism evidence="3 4">
    <name type="scientific">Aspergillus keveii</name>
    <dbReference type="NCBI Taxonomy" id="714993"/>
    <lineage>
        <taxon>Eukaryota</taxon>
        <taxon>Fungi</taxon>
        <taxon>Dikarya</taxon>
        <taxon>Ascomycota</taxon>
        <taxon>Pezizomycotina</taxon>
        <taxon>Eurotiomycetes</taxon>
        <taxon>Eurotiomycetidae</taxon>
        <taxon>Eurotiales</taxon>
        <taxon>Aspergillaceae</taxon>
        <taxon>Aspergillus</taxon>
        <taxon>Aspergillus subgen. Nidulantes</taxon>
    </lineage>
</organism>
<dbReference type="PANTHER" id="PTHR37017:SF10">
    <property type="entry name" value="AB HYDROLASE-1 DOMAIN-CONTAINING PROTEIN"/>
    <property type="match status" value="1"/>
</dbReference>
<evidence type="ECO:0000313" key="3">
    <source>
        <dbReference type="EMBL" id="KAL2799419.1"/>
    </source>
</evidence>
<dbReference type="InterPro" id="IPR000073">
    <property type="entry name" value="AB_hydrolase_1"/>
</dbReference>
<keyword evidence="4" id="KW-1185">Reference proteome</keyword>
<accession>A0ABR4GK31</accession>
<dbReference type="InterPro" id="IPR052897">
    <property type="entry name" value="Sec-Metab_Biosynth_Hydrolase"/>
</dbReference>
<sequence length="244" mass="25991">MAPGTTTPSSPPSVPTATKSSHQPCPPNATFTTDSDHIHSYIESLADSGRRIFVLMHSYGGQVGTNALDKLDIASRRERGLSGGVVHVVYMAALALQVGVSMYSLTERAGRAGNLLAAQEINEDGTSMYRNVGERMLGAGGDVAVDSGMSEAEIKADVDALGTWNAQAMYGVLQRCAWRESSVSYVKALRDQVMPTSYQTKMIEGMCAAGRDIEVFELDAGHSMHVTMTSEVVEIVRGTVGRSG</sequence>
<feature type="domain" description="AB hydrolase-1" evidence="2">
    <location>
        <begin position="24"/>
        <end position="234"/>
    </location>
</feature>
<dbReference type="InterPro" id="IPR029058">
    <property type="entry name" value="AB_hydrolase_fold"/>
</dbReference>